<dbReference type="Gene3D" id="1.10.3660.10">
    <property type="entry name" value="6-phosphogluconate dehydrogenase C-terminal like domain"/>
    <property type="match status" value="1"/>
</dbReference>
<name>A0A1F6GUX8_9PROT</name>
<organism evidence="3 4">
    <name type="scientific">Candidatus Lambdaproteobacteria bacterium RIFOXYD2_FULL_56_26</name>
    <dbReference type="NCBI Taxonomy" id="1817773"/>
    <lineage>
        <taxon>Bacteria</taxon>
        <taxon>Pseudomonadati</taxon>
        <taxon>Pseudomonadota</taxon>
        <taxon>Candidatus Lambdaproteobacteria</taxon>
    </lineage>
</organism>
<dbReference type="InterPro" id="IPR003099">
    <property type="entry name" value="Prephen_DH"/>
</dbReference>
<comment type="caution">
    <text evidence="3">The sequence shown here is derived from an EMBL/GenBank/DDBJ whole genome shotgun (WGS) entry which is preliminary data.</text>
</comment>
<accession>A0A1F6GUX8</accession>
<dbReference type="Gene3D" id="3.40.50.720">
    <property type="entry name" value="NAD(P)-binding Rossmann-like Domain"/>
    <property type="match status" value="1"/>
</dbReference>
<dbReference type="GO" id="GO:0070403">
    <property type="term" value="F:NAD+ binding"/>
    <property type="evidence" value="ECO:0007669"/>
    <property type="project" value="InterPro"/>
</dbReference>
<dbReference type="Pfam" id="PF20463">
    <property type="entry name" value="PDH_C"/>
    <property type="match status" value="1"/>
</dbReference>
<dbReference type="InterPro" id="IPR050812">
    <property type="entry name" value="Preph/Arog_dehydrog"/>
</dbReference>
<dbReference type="AlphaFoldDB" id="A0A1F6GUX8"/>
<dbReference type="EMBL" id="MFNF01000028">
    <property type="protein sequence ID" value="OGH01811.1"/>
    <property type="molecule type" value="Genomic_DNA"/>
</dbReference>
<dbReference type="Pfam" id="PF02153">
    <property type="entry name" value="PDH_N"/>
    <property type="match status" value="1"/>
</dbReference>
<dbReference type="GO" id="GO:0008977">
    <property type="term" value="F:prephenate dehydrogenase (NAD+) activity"/>
    <property type="evidence" value="ECO:0007669"/>
    <property type="project" value="InterPro"/>
</dbReference>
<sequence>MIQKIGIIGGTGMMGRMFQSAWEAQGKEVRVTGSKDLDKEKALVMESELVILSVPIDKTAEVVRRISPWLTSGHLLSDFTSVKSPVVPVMAKTEAQVIACHPMFGQVQSLKGHNVILMPLDGGGKFLHQYKRLYEDLGLKVTVLADWTKHDESMSVIQGLMHFIHIVFSRTLAKRQVDLETVLQICSPVYQANFAFACRILMRDPHLYTRILMDNPQNLSVLSDFLAEAQGHLKLIDKGDEKTFENHFLETREFLGDLGEVFSAQSDYLVEKLKEYPPAPEK</sequence>
<reference evidence="3 4" key="1">
    <citation type="journal article" date="2016" name="Nat. Commun.">
        <title>Thousands of microbial genomes shed light on interconnected biogeochemical processes in an aquifer system.</title>
        <authorList>
            <person name="Anantharaman K."/>
            <person name="Brown C.T."/>
            <person name="Hug L.A."/>
            <person name="Sharon I."/>
            <person name="Castelle C.J."/>
            <person name="Probst A.J."/>
            <person name="Thomas B.C."/>
            <person name="Singh A."/>
            <person name="Wilkins M.J."/>
            <person name="Karaoz U."/>
            <person name="Brodie E.L."/>
            <person name="Williams K.H."/>
            <person name="Hubbard S.S."/>
            <person name="Banfield J.F."/>
        </authorList>
    </citation>
    <scope>NUCLEOTIDE SEQUENCE [LARGE SCALE GENOMIC DNA]</scope>
</reference>
<protein>
    <recommendedName>
        <fullName evidence="2">Prephenate/arogenate dehydrogenase domain-containing protein</fullName>
    </recommendedName>
</protein>
<dbReference type="InterPro" id="IPR046825">
    <property type="entry name" value="PDH_C"/>
</dbReference>
<dbReference type="SUPFAM" id="SSF51735">
    <property type="entry name" value="NAD(P)-binding Rossmann-fold domains"/>
    <property type="match status" value="1"/>
</dbReference>
<keyword evidence="1" id="KW-0560">Oxidoreductase</keyword>
<dbReference type="Proteomes" id="UP000177583">
    <property type="component" value="Unassembled WGS sequence"/>
</dbReference>
<gene>
    <name evidence="3" type="ORF">A2557_01850</name>
</gene>
<proteinExistence type="predicted"/>
<feature type="domain" description="Prephenate/arogenate dehydrogenase" evidence="2">
    <location>
        <begin position="3"/>
        <end position="266"/>
    </location>
</feature>
<dbReference type="GO" id="GO:0004665">
    <property type="term" value="F:prephenate dehydrogenase (NADP+) activity"/>
    <property type="evidence" value="ECO:0007669"/>
    <property type="project" value="InterPro"/>
</dbReference>
<evidence type="ECO:0000259" key="2">
    <source>
        <dbReference type="PROSITE" id="PS51176"/>
    </source>
</evidence>
<evidence type="ECO:0000313" key="3">
    <source>
        <dbReference type="EMBL" id="OGH01811.1"/>
    </source>
</evidence>
<dbReference type="GO" id="GO:0006571">
    <property type="term" value="P:tyrosine biosynthetic process"/>
    <property type="evidence" value="ECO:0007669"/>
    <property type="project" value="InterPro"/>
</dbReference>
<dbReference type="SUPFAM" id="SSF48179">
    <property type="entry name" value="6-phosphogluconate dehydrogenase C-terminal domain-like"/>
    <property type="match status" value="1"/>
</dbReference>
<dbReference type="InterPro" id="IPR036291">
    <property type="entry name" value="NAD(P)-bd_dom_sf"/>
</dbReference>
<dbReference type="InterPro" id="IPR008927">
    <property type="entry name" value="6-PGluconate_DH-like_C_sf"/>
</dbReference>
<evidence type="ECO:0000256" key="1">
    <source>
        <dbReference type="ARBA" id="ARBA00023002"/>
    </source>
</evidence>
<dbReference type="PROSITE" id="PS51176">
    <property type="entry name" value="PDH_ADH"/>
    <property type="match status" value="1"/>
</dbReference>
<dbReference type="PANTHER" id="PTHR21363">
    <property type="entry name" value="PREPHENATE DEHYDROGENASE"/>
    <property type="match status" value="1"/>
</dbReference>
<dbReference type="InterPro" id="IPR046826">
    <property type="entry name" value="PDH_N"/>
</dbReference>
<evidence type="ECO:0000313" key="4">
    <source>
        <dbReference type="Proteomes" id="UP000177583"/>
    </source>
</evidence>
<dbReference type="PANTHER" id="PTHR21363:SF0">
    <property type="entry name" value="PREPHENATE DEHYDROGENASE [NADP(+)]"/>
    <property type="match status" value="1"/>
</dbReference>